<dbReference type="Pfam" id="PF05345">
    <property type="entry name" value="He_PIG"/>
    <property type="match status" value="5"/>
</dbReference>
<dbReference type="AlphaFoldDB" id="B4DC68"/>
<keyword evidence="2" id="KW-1185">Reference proteome</keyword>
<dbReference type="GO" id="GO:0016020">
    <property type="term" value="C:membrane"/>
    <property type="evidence" value="ECO:0007669"/>
    <property type="project" value="InterPro"/>
</dbReference>
<dbReference type="eggNOG" id="COG4625">
    <property type="taxonomic scope" value="Bacteria"/>
</dbReference>
<gene>
    <name evidence="1" type="ORF">CfE428DRAFT_6509</name>
</gene>
<dbReference type="Gene3D" id="2.60.40.10">
    <property type="entry name" value="Immunoglobulins"/>
    <property type="match status" value="5"/>
</dbReference>
<dbReference type="RefSeq" id="WP_006983826.1">
    <property type="nucleotide sequence ID" value="NZ_ABVL01000045.1"/>
</dbReference>
<evidence type="ECO:0000313" key="1">
    <source>
        <dbReference type="EMBL" id="EDY15945.1"/>
    </source>
</evidence>
<dbReference type="InterPro" id="IPR013783">
    <property type="entry name" value="Ig-like_fold"/>
</dbReference>
<proteinExistence type="predicted"/>
<comment type="caution">
    <text evidence="1">The sequence shown here is derived from an EMBL/GenBank/DDBJ whole genome shotgun (WGS) entry which is preliminary data.</text>
</comment>
<dbReference type="GO" id="GO:0005509">
    <property type="term" value="F:calcium ion binding"/>
    <property type="evidence" value="ECO:0007669"/>
    <property type="project" value="InterPro"/>
</dbReference>
<dbReference type="InterPro" id="IPR015919">
    <property type="entry name" value="Cadherin-like_sf"/>
</dbReference>
<dbReference type="EMBL" id="ABVL01000045">
    <property type="protein sequence ID" value="EDY15945.1"/>
    <property type="molecule type" value="Genomic_DNA"/>
</dbReference>
<organism evidence="1 2">
    <name type="scientific">Chthoniobacter flavus Ellin428</name>
    <dbReference type="NCBI Taxonomy" id="497964"/>
    <lineage>
        <taxon>Bacteria</taxon>
        <taxon>Pseudomonadati</taxon>
        <taxon>Verrucomicrobiota</taxon>
        <taxon>Spartobacteria</taxon>
        <taxon>Chthoniobacterales</taxon>
        <taxon>Chthoniobacteraceae</taxon>
        <taxon>Chthoniobacter</taxon>
    </lineage>
</organism>
<accession>B4DC68</accession>
<dbReference type="SUPFAM" id="SSF49313">
    <property type="entry name" value="Cadherin-like"/>
    <property type="match status" value="4"/>
</dbReference>
<evidence type="ECO:0000313" key="2">
    <source>
        <dbReference type="Proteomes" id="UP000005824"/>
    </source>
</evidence>
<dbReference type="STRING" id="497964.CfE428DRAFT_6509"/>
<reference evidence="1 2" key="1">
    <citation type="journal article" date="2011" name="J. Bacteriol.">
        <title>Genome sequence of Chthoniobacter flavus Ellin428, an aerobic heterotrophic soil bacterium.</title>
        <authorList>
            <person name="Kant R."/>
            <person name="van Passel M.W."/>
            <person name="Palva A."/>
            <person name="Lucas S."/>
            <person name="Lapidus A."/>
            <person name="Glavina Del Rio T."/>
            <person name="Dalin E."/>
            <person name="Tice H."/>
            <person name="Bruce D."/>
            <person name="Goodwin L."/>
            <person name="Pitluck S."/>
            <person name="Larimer F.W."/>
            <person name="Land M.L."/>
            <person name="Hauser L."/>
            <person name="Sangwan P."/>
            <person name="de Vos W.M."/>
            <person name="Janssen P.H."/>
            <person name="Smidt H."/>
        </authorList>
    </citation>
    <scope>NUCLEOTIDE SEQUENCE [LARGE SCALE GENOMIC DNA]</scope>
    <source>
        <strain evidence="1 2">Ellin428</strain>
    </source>
</reference>
<dbReference type="Proteomes" id="UP000005824">
    <property type="component" value="Unassembled WGS sequence"/>
</dbReference>
<sequence>MTPAGASTILHNINDGSTTAIDLPTNDFVSSVSALLQTSDGTLYGTISDSANAGVVYKLTQVDALNFTNPASATFTAGYAGAFTFTSAGTPLPTFSATGLPPWATLNPTTGVLSGTPPDTSGSPFTVTVTASNGSLPNATQQLTLSVQPPTTSAITSTALSKTYVLGSPYSFTFQATGFPVPTFSVSSGAIPPGMTLTANGYLSGVPSAGGLYTGTISASNGVGSAATQSFSITVQQKPLFTSAPLNATMTVGTPYSSTFQASGYPSPTISTINGLPQGITLSANGVLSGTPAAGSYGLYSGTVTASNIYAGRTTTDSQSYTITVQQAPAMSPIPPTTAALNTAYNYSFAPYKPGYPAPTYTLTSGSFPPGCTMTSSGLLSGTPSTLGNYSGVVTATNGVGSPATMNFTISVQPATAPTFTSGNPPAATLNVPYSFTFTASGAPTVFYSLASGSLPPGIALELVPSQSGILIWTGRILGTPTQTGTFTFTPRAANSVNPQATPSYTITVYANAFTSWSSRYFNSTQLADPTISGFTATPQYDGISNLLKYLFDINPAQSMSATDHAALPVAGMTTIGGTPYLTLTYRLNATESGLTLGVQTSLDLLSWTTVANPTILQAGTDANTGDPIMQVQVPATGTSKFIRLNVSSP</sequence>
<protein>
    <submittedName>
        <fullName evidence="1">Ig family protein</fullName>
    </submittedName>
</protein>
<name>B4DC68_9BACT</name>
<dbReference type="InParanoid" id="B4DC68"/>